<protein>
    <submittedName>
        <fullName evidence="2">Uncharacterized protein</fullName>
    </submittedName>
</protein>
<evidence type="ECO:0000313" key="3">
    <source>
        <dbReference type="Proteomes" id="UP000182444"/>
    </source>
</evidence>
<name>A0A1D8N4L9_YARLL</name>
<keyword evidence="1" id="KW-0732">Signal</keyword>
<gene>
    <name evidence="2" type="ORF">YALI1_A13224g</name>
</gene>
<evidence type="ECO:0000313" key="2">
    <source>
        <dbReference type="EMBL" id="AOW00589.1"/>
    </source>
</evidence>
<dbReference type="RefSeq" id="XP_068137860.1">
    <property type="nucleotide sequence ID" value="XM_068281759.1"/>
</dbReference>
<evidence type="ECO:0000256" key="1">
    <source>
        <dbReference type="SAM" id="SignalP"/>
    </source>
</evidence>
<dbReference type="AlphaFoldDB" id="A0A1D8N4L9"/>
<organism evidence="2 3">
    <name type="scientific">Yarrowia lipolytica</name>
    <name type="common">Candida lipolytica</name>
    <dbReference type="NCBI Taxonomy" id="4952"/>
    <lineage>
        <taxon>Eukaryota</taxon>
        <taxon>Fungi</taxon>
        <taxon>Dikarya</taxon>
        <taxon>Ascomycota</taxon>
        <taxon>Saccharomycotina</taxon>
        <taxon>Dipodascomycetes</taxon>
        <taxon>Dipodascales</taxon>
        <taxon>Dipodascales incertae sedis</taxon>
        <taxon>Yarrowia</taxon>
    </lineage>
</organism>
<dbReference type="Proteomes" id="UP000182444">
    <property type="component" value="Chromosome 1A"/>
</dbReference>
<reference evidence="2 3" key="1">
    <citation type="journal article" date="2016" name="PLoS ONE">
        <title>Sequence Assembly of Yarrowia lipolytica Strain W29/CLIB89 Shows Transposable Element Diversity.</title>
        <authorList>
            <person name="Magnan C."/>
            <person name="Yu J."/>
            <person name="Chang I."/>
            <person name="Jahn E."/>
            <person name="Kanomata Y."/>
            <person name="Wu J."/>
            <person name="Zeller M."/>
            <person name="Oakes M."/>
            <person name="Baldi P."/>
            <person name="Sandmeyer S."/>
        </authorList>
    </citation>
    <scope>NUCLEOTIDE SEQUENCE [LARGE SCALE GENOMIC DNA]</scope>
    <source>
        <strain evidence="3">CLIB89(W29)</strain>
    </source>
</reference>
<dbReference type="VEuPathDB" id="FungiDB:YALI0_A13233g"/>
<dbReference type="VEuPathDB" id="FungiDB:YALI1_A13224g"/>
<proteinExistence type="predicted"/>
<sequence length="393" mass="42340">MKISYVLLGLLATTVHATITGDENIRQHIPPRVLTQDADDLIKQLVAAAKEVANANGQKNITPKVDSEKIKSDARNLGNSFVLEDLQKQQDFAYYVYPYFCDPPDWYDVLSVFAPRRDPYAIKYWLSRSGSAPYTLAQYNEAINQVYKMYAAQQAARWKETQEHITVVNNWPPAGKCIPLASITATTVVPGTKAGTTTIASGGGYHVAITKVPVSTTTVAGLTAGTRTLVNSKGNFYDEVVVVPDSTTIVPGPTAGTATLPKSGGGFYEEVTRVPVSTNSVPGLIAGSETLVDSDGDFYEQITLVPVSTNVVPGHIVGTETLLNADGDFYEQVTIVPSQHGRCQAHIGGTGDSSKTAMVVTERVTSVPCLNQTPFRIDFMATETLVNRNGSFL</sequence>
<accession>A0A1D8N4L9</accession>
<dbReference type="EMBL" id="CP017553">
    <property type="protein sequence ID" value="AOW00589.1"/>
    <property type="molecule type" value="Genomic_DNA"/>
</dbReference>
<dbReference type="GeneID" id="94582417"/>
<feature type="chain" id="PRO_5009110318" evidence="1">
    <location>
        <begin position="18"/>
        <end position="393"/>
    </location>
</feature>
<feature type="signal peptide" evidence="1">
    <location>
        <begin position="1"/>
        <end position="17"/>
    </location>
</feature>